<dbReference type="AlphaFoldDB" id="A0A382IKD5"/>
<name>A0A382IKD5_9ZZZZ</name>
<gene>
    <name evidence="1" type="ORF">METZ01_LOCUS252177</name>
</gene>
<dbReference type="EMBL" id="UINC01067555">
    <property type="protein sequence ID" value="SVB99323.1"/>
    <property type="molecule type" value="Genomic_DNA"/>
</dbReference>
<protein>
    <submittedName>
        <fullName evidence="1">Uncharacterized protein</fullName>
    </submittedName>
</protein>
<reference evidence="1" key="1">
    <citation type="submission" date="2018-05" db="EMBL/GenBank/DDBJ databases">
        <authorList>
            <person name="Lanie J.A."/>
            <person name="Ng W.-L."/>
            <person name="Kazmierczak K.M."/>
            <person name="Andrzejewski T.M."/>
            <person name="Davidsen T.M."/>
            <person name="Wayne K.J."/>
            <person name="Tettelin H."/>
            <person name="Glass J.I."/>
            <person name="Rusch D."/>
            <person name="Podicherti R."/>
            <person name="Tsui H.-C.T."/>
            <person name="Winkler M.E."/>
        </authorList>
    </citation>
    <scope>NUCLEOTIDE SEQUENCE</scope>
</reference>
<accession>A0A382IKD5</accession>
<sequence>MTIQLVKPKDYTATQSVLHDMFTENTGMSMMDSGGDGNRHWQRNQEVVDFREREPFTYSFDGNYLEITKDLFWHLSDALEYDPLGTTKFERWVKGDEDRLNDLGGVEEYVTGYDNKHKFRQEVNSGNSYNDENLLNQVFQYVLDRPQVYIAIHGGCDVRGGYTDYKAFEYEEDYLFDWCRATLTCGCEQGINYVYTDDSGAHWYEDWTGHTWNNGLPVIWQKHLLKDKLVCKVCKEDVEIGA</sequence>
<organism evidence="1">
    <name type="scientific">marine metagenome</name>
    <dbReference type="NCBI Taxonomy" id="408172"/>
    <lineage>
        <taxon>unclassified sequences</taxon>
        <taxon>metagenomes</taxon>
        <taxon>ecological metagenomes</taxon>
    </lineage>
</organism>
<evidence type="ECO:0000313" key="1">
    <source>
        <dbReference type="EMBL" id="SVB99323.1"/>
    </source>
</evidence>
<proteinExistence type="predicted"/>